<sequence>MEEKTDGTFGLLTFVNNYEFDSFKNDMNNLLRKSNYINDNIKYTFNNDICICNVSKKDVPPWNNNVVFKENMNENKNHTHYRIILIKYSENIYYFERNGNISVFDILNKYAFDLFVKIKWNKLFNENKNMSFKELINNYLINEIKTTDNIKTLNKFFNDNNFENIDFNNINTYEKIYNEIPQLQEALKLIPYDYKTCIQKTKDGDKQSETIYNKNVCENNDNYILLDCKYTHSERIEVADIYDKLNCLFFHNKKSGDLRCLGFQTILGSLILKNKAKCDNYFEELNKKGIDYKQINTENFKFVVGIIQMTKTINYKDKITLGIVYCYLKKMNIDFYIDKIDVINKPDPETKDNSKPKSKTKSK</sequence>
<protein>
    <submittedName>
        <fullName evidence="1">Uncharacterized protein</fullName>
    </submittedName>
</protein>
<proteinExistence type="predicted"/>
<accession>A0A6C0KFZ9</accession>
<reference evidence="1" key="1">
    <citation type="journal article" date="2020" name="Nature">
        <title>Giant virus diversity and host interactions through global metagenomics.</title>
        <authorList>
            <person name="Schulz F."/>
            <person name="Roux S."/>
            <person name="Paez-Espino D."/>
            <person name="Jungbluth S."/>
            <person name="Walsh D.A."/>
            <person name="Denef V.J."/>
            <person name="McMahon K.D."/>
            <person name="Konstantinidis K.T."/>
            <person name="Eloe-Fadrosh E.A."/>
            <person name="Kyrpides N.C."/>
            <person name="Woyke T."/>
        </authorList>
    </citation>
    <scope>NUCLEOTIDE SEQUENCE</scope>
    <source>
        <strain evidence="1">GVMAG-S-3300012000-53</strain>
    </source>
</reference>
<organism evidence="1">
    <name type="scientific">viral metagenome</name>
    <dbReference type="NCBI Taxonomy" id="1070528"/>
    <lineage>
        <taxon>unclassified sequences</taxon>
        <taxon>metagenomes</taxon>
        <taxon>organismal metagenomes</taxon>
    </lineage>
</organism>
<name>A0A6C0KFZ9_9ZZZZ</name>
<dbReference type="EMBL" id="MN740892">
    <property type="protein sequence ID" value="QHU16925.1"/>
    <property type="molecule type" value="Genomic_DNA"/>
</dbReference>
<dbReference type="AlphaFoldDB" id="A0A6C0KFZ9"/>
<evidence type="ECO:0000313" key="1">
    <source>
        <dbReference type="EMBL" id="QHU16925.1"/>
    </source>
</evidence>